<dbReference type="InterPro" id="IPR007325">
    <property type="entry name" value="KFase/CYL"/>
</dbReference>
<dbReference type="Pfam" id="PF04199">
    <property type="entry name" value="Cyclase"/>
    <property type="match status" value="1"/>
</dbReference>
<name>A0A2H0M0G5_9BACT</name>
<dbReference type="Gene3D" id="3.50.30.50">
    <property type="entry name" value="Putative cyclase"/>
    <property type="match status" value="1"/>
</dbReference>
<dbReference type="SUPFAM" id="SSF102198">
    <property type="entry name" value="Putative cyclase"/>
    <property type="match status" value="1"/>
</dbReference>
<comment type="caution">
    <text evidence="1">The sequence shown here is derived from an EMBL/GenBank/DDBJ whole genome shotgun (WGS) entry which is preliminary data.</text>
</comment>
<proteinExistence type="predicted"/>
<reference evidence="1 2" key="1">
    <citation type="submission" date="2017-09" db="EMBL/GenBank/DDBJ databases">
        <title>Depth-based differentiation of microbial function through sediment-hosted aquifers and enrichment of novel symbionts in the deep terrestrial subsurface.</title>
        <authorList>
            <person name="Probst A.J."/>
            <person name="Ladd B."/>
            <person name="Jarett J.K."/>
            <person name="Geller-Mcgrath D.E."/>
            <person name="Sieber C.M."/>
            <person name="Emerson J.B."/>
            <person name="Anantharaman K."/>
            <person name="Thomas B.C."/>
            <person name="Malmstrom R."/>
            <person name="Stieglmeier M."/>
            <person name="Klingl A."/>
            <person name="Woyke T."/>
            <person name="Ryan C.M."/>
            <person name="Banfield J.F."/>
        </authorList>
    </citation>
    <scope>NUCLEOTIDE SEQUENCE [LARGE SCALE GENOMIC DNA]</scope>
    <source>
        <strain evidence="1">CG11_big_fil_rev_8_21_14_0_20_42_13</strain>
    </source>
</reference>
<gene>
    <name evidence="1" type="ORF">COV72_04230</name>
</gene>
<protein>
    <submittedName>
        <fullName evidence="1">Cyclase</fullName>
    </submittedName>
</protein>
<dbReference type="PANTHER" id="PTHR31118">
    <property type="entry name" value="CYCLASE-LIKE PROTEIN 2"/>
    <property type="match status" value="1"/>
</dbReference>
<evidence type="ECO:0000313" key="2">
    <source>
        <dbReference type="Proteomes" id="UP000229641"/>
    </source>
</evidence>
<dbReference type="PANTHER" id="PTHR31118:SF12">
    <property type="entry name" value="CYCLASE-LIKE PROTEIN 2"/>
    <property type="match status" value="1"/>
</dbReference>
<dbReference type="AlphaFoldDB" id="A0A2H0M0G5"/>
<organism evidence="1 2">
    <name type="scientific">Candidatus Ghiorseimicrobium undicola</name>
    <dbReference type="NCBI Taxonomy" id="1974746"/>
    <lineage>
        <taxon>Bacteria</taxon>
        <taxon>Pseudomonadati</taxon>
        <taxon>Candidatus Omnitrophota</taxon>
        <taxon>Candidatus Ghiorseimicrobium</taxon>
    </lineage>
</organism>
<dbReference type="InterPro" id="IPR037175">
    <property type="entry name" value="KFase_sf"/>
</dbReference>
<accession>A0A2H0M0G5</accession>
<evidence type="ECO:0000313" key="1">
    <source>
        <dbReference type="EMBL" id="PIQ89215.1"/>
    </source>
</evidence>
<dbReference type="GO" id="GO:0004061">
    <property type="term" value="F:arylformamidase activity"/>
    <property type="evidence" value="ECO:0007669"/>
    <property type="project" value="InterPro"/>
</dbReference>
<dbReference type="Proteomes" id="UP000229641">
    <property type="component" value="Unassembled WGS sequence"/>
</dbReference>
<sequence length="269" mass="30920">MVKRMKIIDLSLPIDDTAFEVHHVKIERTGHKEGVEKFNRVIMGKTIPGKIKYLFGKRIVKKEDLPDEEFLSLEVVHSPVHIGTHLDYSFHYGSRSEGRASKTAEEIPLEWCIQDGVKLDLRDKKPNEVIKAADIEKCLGKINYQIKPLDIVMLHTGADKLYGSPKYFSDYPGVDISAIDYLLDRGIKIFGVDTMGIDRPYRFMLKEFLDKKDPGLFYPAHFYGRKREFIHIERLANLEKLPGHGFKIHCLPIRIKKTGAAWARVVAFL</sequence>
<dbReference type="EMBL" id="PCWA01000064">
    <property type="protein sequence ID" value="PIQ89215.1"/>
    <property type="molecule type" value="Genomic_DNA"/>
</dbReference>
<dbReference type="GO" id="GO:0019441">
    <property type="term" value="P:L-tryptophan catabolic process to kynurenine"/>
    <property type="evidence" value="ECO:0007669"/>
    <property type="project" value="InterPro"/>
</dbReference>